<comment type="caution">
    <text evidence="1">The sequence shown here is derived from an EMBL/GenBank/DDBJ whole genome shotgun (WGS) entry which is preliminary data.</text>
</comment>
<protein>
    <submittedName>
        <fullName evidence="1">Uncharacterized protein</fullName>
    </submittedName>
</protein>
<organism evidence="1 2">
    <name type="scientific">Trichonephila clavipes</name>
    <name type="common">Golden silk orbweaver</name>
    <name type="synonym">Nephila clavipes</name>
    <dbReference type="NCBI Taxonomy" id="2585209"/>
    <lineage>
        <taxon>Eukaryota</taxon>
        <taxon>Metazoa</taxon>
        <taxon>Ecdysozoa</taxon>
        <taxon>Arthropoda</taxon>
        <taxon>Chelicerata</taxon>
        <taxon>Arachnida</taxon>
        <taxon>Araneae</taxon>
        <taxon>Araneomorphae</taxon>
        <taxon>Entelegynae</taxon>
        <taxon>Araneoidea</taxon>
        <taxon>Nephilidae</taxon>
        <taxon>Trichonephila</taxon>
    </lineage>
</organism>
<proteinExistence type="predicted"/>
<dbReference type="AlphaFoldDB" id="A0A8X6RGK1"/>
<evidence type="ECO:0000313" key="2">
    <source>
        <dbReference type="Proteomes" id="UP000887159"/>
    </source>
</evidence>
<keyword evidence="2" id="KW-1185">Reference proteome</keyword>
<sequence>MVPPKRWGVSQYVAKGPGVAKQCDENFTHSLPTRRVVVGDADCCAGRRSWNRGEDWMFINVKCLCGMESL</sequence>
<dbReference type="EMBL" id="BMAU01021142">
    <property type="protein sequence ID" value="GFX92167.1"/>
    <property type="molecule type" value="Genomic_DNA"/>
</dbReference>
<reference evidence="1" key="1">
    <citation type="submission" date="2020-08" db="EMBL/GenBank/DDBJ databases">
        <title>Multicomponent nature underlies the extraordinary mechanical properties of spider dragline silk.</title>
        <authorList>
            <person name="Kono N."/>
            <person name="Nakamura H."/>
            <person name="Mori M."/>
            <person name="Yoshida Y."/>
            <person name="Ohtoshi R."/>
            <person name="Malay A.D."/>
            <person name="Moran D.A.P."/>
            <person name="Tomita M."/>
            <person name="Numata K."/>
            <person name="Arakawa K."/>
        </authorList>
    </citation>
    <scope>NUCLEOTIDE SEQUENCE</scope>
</reference>
<name>A0A8X6RGK1_TRICX</name>
<dbReference type="Proteomes" id="UP000887159">
    <property type="component" value="Unassembled WGS sequence"/>
</dbReference>
<evidence type="ECO:0000313" key="1">
    <source>
        <dbReference type="EMBL" id="GFX92167.1"/>
    </source>
</evidence>
<accession>A0A8X6RGK1</accession>
<gene>
    <name evidence="1" type="ORF">TNCV_1740871</name>
</gene>